<feature type="region of interest" description="Disordered" evidence="2">
    <location>
        <begin position="117"/>
        <end position="180"/>
    </location>
</feature>
<evidence type="ECO:0000313" key="4">
    <source>
        <dbReference type="Proteomes" id="UP001497497"/>
    </source>
</evidence>
<dbReference type="InterPro" id="IPR011990">
    <property type="entry name" value="TPR-like_helical_dom_sf"/>
</dbReference>
<dbReference type="GO" id="GO:0005634">
    <property type="term" value="C:nucleus"/>
    <property type="evidence" value="ECO:0007669"/>
    <property type="project" value="TreeGrafter"/>
</dbReference>
<dbReference type="InterPro" id="IPR019734">
    <property type="entry name" value="TPR_rpt"/>
</dbReference>
<name>A0AAV2HLP1_LYMST</name>
<accession>A0AAV2HLP1</accession>
<dbReference type="PANTHER" id="PTHR21563">
    <property type="entry name" value="ZINC FINGER C3H1 DOMAIN-CONTAINING PROTEIN"/>
    <property type="match status" value="1"/>
</dbReference>
<keyword evidence="4" id="KW-1185">Reference proteome</keyword>
<dbReference type="PANTHER" id="PTHR21563:SF3">
    <property type="entry name" value="ZINC FINGER C3H1 DOMAIN-CONTAINING PROTEIN"/>
    <property type="match status" value="1"/>
</dbReference>
<feature type="repeat" description="TPR" evidence="1">
    <location>
        <begin position="412"/>
        <end position="445"/>
    </location>
</feature>
<dbReference type="Gene3D" id="1.25.40.10">
    <property type="entry name" value="Tetratricopeptide repeat domain"/>
    <property type="match status" value="3"/>
</dbReference>
<protein>
    <submittedName>
        <fullName evidence="3">Uncharacterized protein</fullName>
    </submittedName>
</protein>
<keyword evidence="1" id="KW-0802">TPR repeat</keyword>
<dbReference type="InterPro" id="IPR039278">
    <property type="entry name" value="Red1"/>
</dbReference>
<dbReference type="EMBL" id="CAXITT010000187">
    <property type="protein sequence ID" value="CAL1534948.1"/>
    <property type="molecule type" value="Genomic_DNA"/>
</dbReference>
<proteinExistence type="predicted"/>
<dbReference type="GO" id="GO:0000178">
    <property type="term" value="C:exosome (RNase complex)"/>
    <property type="evidence" value="ECO:0007669"/>
    <property type="project" value="TreeGrafter"/>
</dbReference>
<evidence type="ECO:0000256" key="1">
    <source>
        <dbReference type="PROSITE-ProRule" id="PRU00339"/>
    </source>
</evidence>
<organism evidence="3 4">
    <name type="scientific">Lymnaea stagnalis</name>
    <name type="common">Great pond snail</name>
    <name type="synonym">Helix stagnalis</name>
    <dbReference type="NCBI Taxonomy" id="6523"/>
    <lineage>
        <taxon>Eukaryota</taxon>
        <taxon>Metazoa</taxon>
        <taxon>Spiralia</taxon>
        <taxon>Lophotrochozoa</taxon>
        <taxon>Mollusca</taxon>
        <taxon>Gastropoda</taxon>
        <taxon>Heterobranchia</taxon>
        <taxon>Euthyneura</taxon>
        <taxon>Panpulmonata</taxon>
        <taxon>Hygrophila</taxon>
        <taxon>Lymnaeoidea</taxon>
        <taxon>Lymnaeidae</taxon>
        <taxon>Lymnaea</taxon>
    </lineage>
</organism>
<dbReference type="AlphaFoldDB" id="A0AAV2HLP1"/>
<dbReference type="Proteomes" id="UP001497497">
    <property type="component" value="Unassembled WGS sequence"/>
</dbReference>
<dbReference type="SUPFAM" id="SSF48452">
    <property type="entry name" value="TPR-like"/>
    <property type="match status" value="2"/>
</dbReference>
<gene>
    <name evidence="3" type="ORF">GSLYS_00008908001</name>
</gene>
<sequence>MEDQTNTDLWQRLAMKKLTDPNKSQKQCLDQALNVLARGLEVNKESAELWLLYLILYKRHPDVKDFLQFCQTALEYAPSYDIWFLYLSSLKTFPEKDEACTQALEFLHKTDQQHTMAVTSTKSTGPLKDVRTSQKVNSSGSSDDQQDNVHEFNKRPVPKSSQELGYKTSTNPVCENGSETTHIWTPTETNLDITSHCNIEAGADITSINSNAQSICDKQFVDGSVGNVEKTDSVENPGTSRQVFKKRSHQVLEMILLKAGLNLYAGKFKTALHFLQSVLGLKKVPDLHLRLVELLTSSDLLVLWLSYIYVLEWRHLPPCLYSISNENPGRLLSKDHITLPWSSKSDLHTSVDNLVNLHQTAMKVWTTSEKDSETMVQYTKLVQSLVALYLSQGKAAEAATACKTVLIDQQLVDIWMTTADLYASSNHYEGAIQVIQDALRAHPYSTKLQFHQNLFLASKGESELALKNLEQFVISHFEASSKLLHHLDPNLLYCQLLKQEEALHLRMARLKKDIPNNLHKDTYMWLCYSLLMELQGETTDTIEIYEKSLTQAHSPEDLVVIWQNYISYIVRSGCGFKDVRDIICRSIISMPTKRDIPFSSSPSATWLDYTHYNQLVESWLSVLPVEDKVNLMEMCLSFVPGNVQLLLRAVDLCVELKETRRAYSWCKMSAAQVDRPATAAFWKMAVALAHIEGTQREVEQMLIGCVETMPLAVSGWKDFLLFEVSRENLGAVEILLTHCRQLGLNIDGFVATISAT</sequence>
<reference evidence="3 4" key="1">
    <citation type="submission" date="2024-04" db="EMBL/GenBank/DDBJ databases">
        <authorList>
            <consortium name="Genoscope - CEA"/>
            <person name="William W."/>
        </authorList>
    </citation>
    <scope>NUCLEOTIDE SEQUENCE [LARGE SCALE GENOMIC DNA]</scope>
</reference>
<evidence type="ECO:0000313" key="3">
    <source>
        <dbReference type="EMBL" id="CAL1534948.1"/>
    </source>
</evidence>
<dbReference type="PROSITE" id="PS50005">
    <property type="entry name" value="TPR"/>
    <property type="match status" value="1"/>
</dbReference>
<feature type="compositionally biased region" description="Polar residues" evidence="2">
    <location>
        <begin position="159"/>
        <end position="180"/>
    </location>
</feature>
<evidence type="ECO:0000256" key="2">
    <source>
        <dbReference type="SAM" id="MobiDB-lite"/>
    </source>
</evidence>
<comment type="caution">
    <text evidence="3">The sequence shown here is derived from an EMBL/GenBank/DDBJ whole genome shotgun (WGS) entry which is preliminary data.</text>
</comment>